<accession>A0A1R3RWY3</accession>
<evidence type="ECO:0000313" key="5">
    <source>
        <dbReference type="Proteomes" id="UP000188318"/>
    </source>
</evidence>
<name>A0A1R3RWY3_ASPC5</name>
<dbReference type="InterPro" id="IPR040079">
    <property type="entry name" value="Glutathione_S-Trfase"/>
</dbReference>
<reference evidence="5" key="1">
    <citation type="journal article" date="2017" name="Genome Biol.">
        <title>Comparative genomics reveals high biological diversity and specific adaptations in the industrially and medically important fungal genus Aspergillus.</title>
        <authorList>
            <person name="de Vries R.P."/>
            <person name="Riley R."/>
            <person name="Wiebenga A."/>
            <person name="Aguilar-Osorio G."/>
            <person name="Amillis S."/>
            <person name="Uchima C.A."/>
            <person name="Anderluh G."/>
            <person name="Asadollahi M."/>
            <person name="Askin M."/>
            <person name="Barry K."/>
            <person name="Battaglia E."/>
            <person name="Bayram O."/>
            <person name="Benocci T."/>
            <person name="Braus-Stromeyer S.A."/>
            <person name="Caldana C."/>
            <person name="Canovas D."/>
            <person name="Cerqueira G.C."/>
            <person name="Chen F."/>
            <person name="Chen W."/>
            <person name="Choi C."/>
            <person name="Clum A."/>
            <person name="Dos Santos R.A."/>
            <person name="Damasio A.R."/>
            <person name="Diallinas G."/>
            <person name="Emri T."/>
            <person name="Fekete E."/>
            <person name="Flipphi M."/>
            <person name="Freyberg S."/>
            <person name="Gallo A."/>
            <person name="Gournas C."/>
            <person name="Habgood R."/>
            <person name="Hainaut M."/>
            <person name="Harispe M.L."/>
            <person name="Henrissat B."/>
            <person name="Hilden K.S."/>
            <person name="Hope R."/>
            <person name="Hossain A."/>
            <person name="Karabika E."/>
            <person name="Karaffa L."/>
            <person name="Karanyi Z."/>
            <person name="Krasevec N."/>
            <person name="Kuo A."/>
            <person name="Kusch H."/>
            <person name="LaButti K."/>
            <person name="Lagendijk E.L."/>
            <person name="Lapidus A."/>
            <person name="Levasseur A."/>
            <person name="Lindquist E."/>
            <person name="Lipzen A."/>
            <person name="Logrieco A.F."/>
            <person name="MacCabe A."/>
            <person name="Maekelae M.R."/>
            <person name="Malavazi I."/>
            <person name="Melin P."/>
            <person name="Meyer V."/>
            <person name="Mielnichuk N."/>
            <person name="Miskei M."/>
            <person name="Molnar A.P."/>
            <person name="Mule G."/>
            <person name="Ngan C.Y."/>
            <person name="Orejas M."/>
            <person name="Orosz E."/>
            <person name="Ouedraogo J.P."/>
            <person name="Overkamp K.M."/>
            <person name="Park H.-S."/>
            <person name="Perrone G."/>
            <person name="Piumi F."/>
            <person name="Punt P.J."/>
            <person name="Ram A.F."/>
            <person name="Ramon A."/>
            <person name="Rauscher S."/>
            <person name="Record E."/>
            <person name="Riano-Pachon D.M."/>
            <person name="Robert V."/>
            <person name="Roehrig J."/>
            <person name="Ruller R."/>
            <person name="Salamov A."/>
            <person name="Salih N.S."/>
            <person name="Samson R.A."/>
            <person name="Sandor E."/>
            <person name="Sanguinetti M."/>
            <person name="Schuetze T."/>
            <person name="Sepcic K."/>
            <person name="Shelest E."/>
            <person name="Sherlock G."/>
            <person name="Sophianopoulou V."/>
            <person name="Squina F.M."/>
            <person name="Sun H."/>
            <person name="Susca A."/>
            <person name="Todd R.B."/>
            <person name="Tsang A."/>
            <person name="Unkles S.E."/>
            <person name="van de Wiele N."/>
            <person name="van Rossen-Uffink D."/>
            <person name="Oliveira J.V."/>
            <person name="Vesth T.C."/>
            <person name="Visser J."/>
            <person name="Yu J.-H."/>
            <person name="Zhou M."/>
            <person name="Andersen M.R."/>
            <person name="Archer D.B."/>
            <person name="Baker S.E."/>
            <person name="Benoit I."/>
            <person name="Brakhage A.A."/>
            <person name="Braus G.H."/>
            <person name="Fischer R."/>
            <person name="Frisvad J.C."/>
            <person name="Goldman G.H."/>
            <person name="Houbraken J."/>
            <person name="Oakley B."/>
            <person name="Pocsi I."/>
            <person name="Scazzocchio C."/>
            <person name="Seiboth B."/>
            <person name="vanKuyk P.A."/>
            <person name="Wortman J."/>
            <person name="Dyer P.S."/>
            <person name="Grigoriev I.V."/>
        </authorList>
    </citation>
    <scope>NUCLEOTIDE SEQUENCE [LARGE SCALE GENOMIC DNA]</scope>
    <source>
        <strain evidence="5">ITEM 5010</strain>
    </source>
</reference>
<dbReference type="Gene3D" id="3.40.30.10">
    <property type="entry name" value="Glutaredoxin"/>
    <property type="match status" value="1"/>
</dbReference>
<dbReference type="SUPFAM" id="SSF47616">
    <property type="entry name" value="GST C-terminal domain-like"/>
    <property type="match status" value="1"/>
</dbReference>
<dbReference type="CDD" id="cd03048">
    <property type="entry name" value="GST_N_Ure2p_like"/>
    <property type="match status" value="1"/>
</dbReference>
<dbReference type="InterPro" id="IPR036249">
    <property type="entry name" value="Thioredoxin-like_sf"/>
</dbReference>
<dbReference type="InterPro" id="IPR010987">
    <property type="entry name" value="Glutathione-S-Trfase_C-like"/>
</dbReference>
<dbReference type="PROSITE" id="PS50404">
    <property type="entry name" value="GST_NTER"/>
    <property type="match status" value="1"/>
</dbReference>
<keyword evidence="5" id="KW-1185">Reference proteome</keyword>
<dbReference type="PANTHER" id="PTHR44051">
    <property type="entry name" value="GLUTATHIONE S-TRANSFERASE-RELATED"/>
    <property type="match status" value="1"/>
</dbReference>
<evidence type="ECO:0008006" key="6">
    <source>
        <dbReference type="Google" id="ProtNLM"/>
    </source>
</evidence>
<dbReference type="OrthoDB" id="422574at2759"/>
<dbReference type="OMA" id="ITQNTPN"/>
<dbReference type="InterPro" id="IPR004045">
    <property type="entry name" value="Glutathione_S-Trfase_N"/>
</dbReference>
<dbReference type="PROSITE" id="PS50405">
    <property type="entry name" value="GST_CTER"/>
    <property type="match status" value="1"/>
</dbReference>
<evidence type="ECO:0000313" key="4">
    <source>
        <dbReference type="EMBL" id="OOF98952.1"/>
    </source>
</evidence>
<sequence>MGYCIALTMSSFYTGETPDAVKNAKGLHLITTLTPNGRKAHIYLEELKEIYGLEWTTSLIDLDTLEQKKPWYLKLNPNGRIPILIDNTQSPPHVVMESSAILFYLLATVDKNNVFGFSDPIEHSQLVQWTIFWHASGQPIQGQYNYFRRNAVDESPHAAQRFKKEVLRVYGVLELHLSGKLTSSPREYLAGSGTGKYSIADINAWSWIRTFKSIGFEEEELAAFPHLAAWVTRIADRPAVLRGLGEAYDEEVHPELLIRTE</sequence>
<protein>
    <recommendedName>
        <fullName evidence="6">Glutathione S-transferase</fullName>
    </recommendedName>
</protein>
<proteinExistence type="inferred from homology"/>
<dbReference type="InterPro" id="IPR036282">
    <property type="entry name" value="Glutathione-S-Trfase_C_sf"/>
</dbReference>
<dbReference type="STRING" id="602072.A0A1R3RWY3"/>
<evidence type="ECO:0000256" key="1">
    <source>
        <dbReference type="ARBA" id="ARBA00007409"/>
    </source>
</evidence>
<organism evidence="4 5">
    <name type="scientific">Aspergillus carbonarius (strain ITEM 5010)</name>
    <dbReference type="NCBI Taxonomy" id="602072"/>
    <lineage>
        <taxon>Eukaryota</taxon>
        <taxon>Fungi</taxon>
        <taxon>Dikarya</taxon>
        <taxon>Ascomycota</taxon>
        <taxon>Pezizomycotina</taxon>
        <taxon>Eurotiomycetes</taxon>
        <taxon>Eurotiomycetidae</taxon>
        <taxon>Eurotiales</taxon>
        <taxon>Aspergillaceae</taxon>
        <taxon>Aspergillus</taxon>
        <taxon>Aspergillus subgen. Circumdati</taxon>
    </lineage>
</organism>
<dbReference type="Pfam" id="PF13410">
    <property type="entry name" value="GST_C_2"/>
    <property type="match status" value="1"/>
</dbReference>
<feature type="domain" description="GST C-terminal" evidence="3">
    <location>
        <begin position="119"/>
        <end position="256"/>
    </location>
</feature>
<dbReference type="Gene3D" id="1.20.1050.10">
    <property type="match status" value="1"/>
</dbReference>
<comment type="similarity">
    <text evidence="1">Belongs to the GST superfamily.</text>
</comment>
<evidence type="ECO:0000259" key="2">
    <source>
        <dbReference type="PROSITE" id="PS50404"/>
    </source>
</evidence>
<dbReference type="PANTHER" id="PTHR44051:SF8">
    <property type="entry name" value="GLUTATHIONE S-TRANSFERASE GSTA"/>
    <property type="match status" value="1"/>
</dbReference>
<dbReference type="EMBL" id="KV907495">
    <property type="protein sequence ID" value="OOF98952.1"/>
    <property type="molecule type" value="Genomic_DNA"/>
</dbReference>
<dbReference type="SFLD" id="SFLDG00358">
    <property type="entry name" value="Main_(cytGST)"/>
    <property type="match status" value="1"/>
</dbReference>
<dbReference type="VEuPathDB" id="FungiDB:ASPCADRAFT_127540"/>
<feature type="domain" description="GST N-terminal" evidence="2">
    <location>
        <begin position="28"/>
        <end position="113"/>
    </location>
</feature>
<gene>
    <name evidence="4" type="ORF">ASPCADRAFT_127540</name>
</gene>
<dbReference type="Pfam" id="PF13409">
    <property type="entry name" value="GST_N_2"/>
    <property type="match status" value="1"/>
</dbReference>
<evidence type="ECO:0000259" key="3">
    <source>
        <dbReference type="PROSITE" id="PS50405"/>
    </source>
</evidence>
<dbReference type="Proteomes" id="UP000188318">
    <property type="component" value="Unassembled WGS sequence"/>
</dbReference>
<dbReference type="AlphaFoldDB" id="A0A1R3RWY3"/>
<dbReference type="SUPFAM" id="SSF52833">
    <property type="entry name" value="Thioredoxin-like"/>
    <property type="match status" value="1"/>
</dbReference>
<dbReference type="SFLD" id="SFLDS00019">
    <property type="entry name" value="Glutathione_Transferase_(cytos"/>
    <property type="match status" value="1"/>
</dbReference>